<name>A0A316VB16_9BASI</name>
<organism evidence="2 3">
    <name type="scientific">Meira miltonrushii</name>
    <dbReference type="NCBI Taxonomy" id="1280837"/>
    <lineage>
        <taxon>Eukaryota</taxon>
        <taxon>Fungi</taxon>
        <taxon>Dikarya</taxon>
        <taxon>Basidiomycota</taxon>
        <taxon>Ustilaginomycotina</taxon>
        <taxon>Exobasidiomycetes</taxon>
        <taxon>Exobasidiales</taxon>
        <taxon>Brachybasidiaceae</taxon>
        <taxon>Meira</taxon>
    </lineage>
</organism>
<dbReference type="Proteomes" id="UP000245771">
    <property type="component" value="Unassembled WGS sequence"/>
</dbReference>
<dbReference type="AlphaFoldDB" id="A0A316VB16"/>
<evidence type="ECO:0000256" key="1">
    <source>
        <dbReference type="SAM" id="SignalP"/>
    </source>
</evidence>
<dbReference type="RefSeq" id="XP_025354962.1">
    <property type="nucleotide sequence ID" value="XM_025502199.1"/>
</dbReference>
<dbReference type="EMBL" id="KZ819603">
    <property type="protein sequence ID" value="PWN34660.1"/>
    <property type="molecule type" value="Genomic_DNA"/>
</dbReference>
<gene>
    <name evidence="2" type="ORF">FA14DRAFT_32658</name>
</gene>
<keyword evidence="3" id="KW-1185">Reference proteome</keyword>
<sequence length="71" mass="8053">MSAEAFFKLFSAILFCFVDLCRMVSNRSKRKGVSTHNGGIHAAFHQRFLQGTNCFTRYPYGCRVPTSSQPM</sequence>
<accession>A0A316VB16</accession>
<evidence type="ECO:0000313" key="2">
    <source>
        <dbReference type="EMBL" id="PWN34660.1"/>
    </source>
</evidence>
<reference evidence="2 3" key="1">
    <citation type="journal article" date="2018" name="Mol. Biol. Evol.">
        <title>Broad Genomic Sampling Reveals a Smut Pathogenic Ancestry of the Fungal Clade Ustilaginomycotina.</title>
        <authorList>
            <person name="Kijpornyongpan T."/>
            <person name="Mondo S.J."/>
            <person name="Barry K."/>
            <person name="Sandor L."/>
            <person name="Lee J."/>
            <person name="Lipzen A."/>
            <person name="Pangilinan J."/>
            <person name="LaButti K."/>
            <person name="Hainaut M."/>
            <person name="Henrissat B."/>
            <person name="Grigoriev I.V."/>
            <person name="Spatafora J.W."/>
            <person name="Aime M.C."/>
        </authorList>
    </citation>
    <scope>NUCLEOTIDE SEQUENCE [LARGE SCALE GENOMIC DNA]</scope>
    <source>
        <strain evidence="2 3">MCA 3882</strain>
    </source>
</reference>
<evidence type="ECO:0000313" key="3">
    <source>
        <dbReference type="Proteomes" id="UP000245771"/>
    </source>
</evidence>
<keyword evidence="1" id="KW-0732">Signal</keyword>
<protein>
    <recommendedName>
        <fullName evidence="4">Secreted protein</fullName>
    </recommendedName>
</protein>
<evidence type="ECO:0008006" key="4">
    <source>
        <dbReference type="Google" id="ProtNLM"/>
    </source>
</evidence>
<feature type="chain" id="PRO_5016378777" description="Secreted protein" evidence="1">
    <location>
        <begin position="24"/>
        <end position="71"/>
    </location>
</feature>
<proteinExistence type="predicted"/>
<feature type="signal peptide" evidence="1">
    <location>
        <begin position="1"/>
        <end position="23"/>
    </location>
</feature>
<dbReference type="GeneID" id="37023980"/>
<dbReference type="InParanoid" id="A0A316VB16"/>